<dbReference type="SUPFAM" id="SSF54106">
    <property type="entry name" value="LysM domain"/>
    <property type="match status" value="1"/>
</dbReference>
<dbReference type="CDD" id="cd00118">
    <property type="entry name" value="LysM"/>
    <property type="match status" value="2"/>
</dbReference>
<feature type="transmembrane region" description="Helical" evidence="3">
    <location>
        <begin position="6"/>
        <end position="26"/>
    </location>
</feature>
<keyword evidence="3" id="KW-0472">Membrane</keyword>
<dbReference type="InterPro" id="IPR052210">
    <property type="entry name" value="LysM1-like"/>
</dbReference>
<dbReference type="InterPro" id="IPR036779">
    <property type="entry name" value="LysM_dom_sf"/>
</dbReference>
<gene>
    <name evidence="5" type="ORF">BJ508DRAFT_306879</name>
</gene>
<protein>
    <recommendedName>
        <fullName evidence="4">LysM domain-containing protein</fullName>
    </recommendedName>
</protein>
<reference evidence="5 6" key="1">
    <citation type="journal article" date="2018" name="Nat. Ecol. Evol.">
        <title>Pezizomycetes genomes reveal the molecular basis of ectomycorrhizal truffle lifestyle.</title>
        <authorList>
            <person name="Murat C."/>
            <person name="Payen T."/>
            <person name="Noel B."/>
            <person name="Kuo A."/>
            <person name="Morin E."/>
            <person name="Chen J."/>
            <person name="Kohler A."/>
            <person name="Krizsan K."/>
            <person name="Balestrini R."/>
            <person name="Da Silva C."/>
            <person name="Montanini B."/>
            <person name="Hainaut M."/>
            <person name="Levati E."/>
            <person name="Barry K.W."/>
            <person name="Belfiori B."/>
            <person name="Cichocki N."/>
            <person name="Clum A."/>
            <person name="Dockter R.B."/>
            <person name="Fauchery L."/>
            <person name="Guy J."/>
            <person name="Iotti M."/>
            <person name="Le Tacon F."/>
            <person name="Lindquist E.A."/>
            <person name="Lipzen A."/>
            <person name="Malagnac F."/>
            <person name="Mello A."/>
            <person name="Molinier V."/>
            <person name="Miyauchi S."/>
            <person name="Poulain J."/>
            <person name="Riccioni C."/>
            <person name="Rubini A."/>
            <person name="Sitrit Y."/>
            <person name="Splivallo R."/>
            <person name="Traeger S."/>
            <person name="Wang M."/>
            <person name="Zifcakova L."/>
            <person name="Wipf D."/>
            <person name="Zambonelli A."/>
            <person name="Paolocci F."/>
            <person name="Nowrousian M."/>
            <person name="Ottonello S."/>
            <person name="Baldrian P."/>
            <person name="Spatafora J.W."/>
            <person name="Henrissat B."/>
            <person name="Nagy L.G."/>
            <person name="Aury J.M."/>
            <person name="Wincker P."/>
            <person name="Grigoriev I.V."/>
            <person name="Bonfante P."/>
            <person name="Martin F.M."/>
        </authorList>
    </citation>
    <scope>NUCLEOTIDE SEQUENCE [LARGE SCALE GENOMIC DNA]</scope>
    <source>
        <strain evidence="5 6">RN42</strain>
    </source>
</reference>
<keyword evidence="3" id="KW-1133">Transmembrane helix</keyword>
<organism evidence="5 6">
    <name type="scientific">Ascobolus immersus RN42</name>
    <dbReference type="NCBI Taxonomy" id="1160509"/>
    <lineage>
        <taxon>Eukaryota</taxon>
        <taxon>Fungi</taxon>
        <taxon>Dikarya</taxon>
        <taxon>Ascomycota</taxon>
        <taxon>Pezizomycotina</taxon>
        <taxon>Pezizomycetes</taxon>
        <taxon>Pezizales</taxon>
        <taxon>Ascobolaceae</taxon>
        <taxon>Ascobolus</taxon>
    </lineage>
</organism>
<evidence type="ECO:0000259" key="4">
    <source>
        <dbReference type="PROSITE" id="PS51782"/>
    </source>
</evidence>
<dbReference type="EMBL" id="ML119682">
    <property type="protein sequence ID" value="RPA81151.1"/>
    <property type="molecule type" value="Genomic_DNA"/>
</dbReference>
<dbReference type="GO" id="GO:0008061">
    <property type="term" value="F:chitin binding"/>
    <property type="evidence" value="ECO:0007669"/>
    <property type="project" value="UniProtKB-KW"/>
</dbReference>
<dbReference type="InterPro" id="IPR018392">
    <property type="entry name" value="LysM"/>
</dbReference>
<evidence type="ECO:0000256" key="3">
    <source>
        <dbReference type="SAM" id="Phobius"/>
    </source>
</evidence>
<proteinExistence type="predicted"/>
<dbReference type="OrthoDB" id="5985073at2759"/>
<dbReference type="PROSITE" id="PS51782">
    <property type="entry name" value="LYSM"/>
    <property type="match status" value="2"/>
</dbReference>
<feature type="domain" description="LysM" evidence="4">
    <location>
        <begin position="282"/>
        <end position="328"/>
    </location>
</feature>
<dbReference type="Gene3D" id="3.10.350.10">
    <property type="entry name" value="LysM domain"/>
    <property type="match status" value="2"/>
</dbReference>
<keyword evidence="6" id="KW-1185">Reference proteome</keyword>
<evidence type="ECO:0000256" key="2">
    <source>
        <dbReference type="ARBA" id="ARBA00023026"/>
    </source>
</evidence>
<keyword evidence="1" id="KW-0147">Chitin-binding</keyword>
<dbReference type="PANTHER" id="PTHR34997:SF1">
    <property type="entry name" value="PEPTIDOGLYCAN-BINDING LYSIN DOMAIN"/>
    <property type="match status" value="1"/>
</dbReference>
<dbReference type="Proteomes" id="UP000275078">
    <property type="component" value="Unassembled WGS sequence"/>
</dbReference>
<keyword evidence="2" id="KW-0843">Virulence</keyword>
<sequence length="517" mass="57832">MHTPSICSWTTSMATLAIIWLPTVRLRRNKGLQKHRIVSGAYNLGNILSLLNGFIGVLQVVLLTVTLIESASATQFYNLSQGAFRPEADLSCISTVNRNISSCSITLTRTIFFGISLPLTPSQLDNICTEACLTSLHEYRTSLETSCGSFNYYDKRDNISYGAVLLAEELLFGYRMTCLKTASSLSTHQWNTDTRMNIEPSPRLLPAVDQQSTPLLSRLQLLYYRTRSPISHPALPPGDTTPSISQSQSIATHLLVQRNGLLSDLGNFTLQPGNLCIERTCRLHKLAPEETCESIGQLENVGYSQLLAWNNNINLRCSNLEDFIGYYICVRRPVPTSNLAPKVRRHCGRYHLVGSGDDCGTICMRYNINRFDLGFLNPDINKNCTNLWLKYYYCVRPVGDIASYPGHPLGKKQKQPIMPDPAKVMPKDAPDILKDYITRDSIIPLARGTRLDCFDYIWLKDVDKTSLSDCRSLAFVFKVDIKDLIMWNPSLNPDPSSCKLSESSSYCVSLTRATAAP</sequence>
<dbReference type="AlphaFoldDB" id="A0A3N4IAD2"/>
<dbReference type="PANTHER" id="PTHR34997">
    <property type="entry name" value="AM15"/>
    <property type="match status" value="1"/>
</dbReference>
<feature type="transmembrane region" description="Helical" evidence="3">
    <location>
        <begin position="47"/>
        <end position="68"/>
    </location>
</feature>
<evidence type="ECO:0000256" key="1">
    <source>
        <dbReference type="ARBA" id="ARBA00022669"/>
    </source>
</evidence>
<dbReference type="Pfam" id="PF01476">
    <property type="entry name" value="LysM"/>
    <property type="match status" value="1"/>
</dbReference>
<evidence type="ECO:0000313" key="5">
    <source>
        <dbReference type="EMBL" id="RPA81151.1"/>
    </source>
</evidence>
<dbReference type="STRING" id="1160509.A0A3N4IAD2"/>
<feature type="domain" description="LysM" evidence="4">
    <location>
        <begin position="349"/>
        <end position="395"/>
    </location>
</feature>
<evidence type="ECO:0000313" key="6">
    <source>
        <dbReference type="Proteomes" id="UP000275078"/>
    </source>
</evidence>
<keyword evidence="3" id="KW-0812">Transmembrane</keyword>
<accession>A0A3N4IAD2</accession>
<name>A0A3N4IAD2_ASCIM</name>